<sequence>MIMIHEFYPQSETNLPKHTNSSVPTICKLKYTFANNCLRSHLFIQFKRAHTVGGTEAVSSELMKIDTLFSRSWKGAIRLRAGKRRCIRMRLEYGKCNWCYRETAPISPGIPRRRGRC</sequence>
<proteinExistence type="predicted"/>
<evidence type="ECO:0000313" key="1">
    <source>
        <dbReference type="EMBL" id="GIX87366.1"/>
    </source>
</evidence>
<evidence type="ECO:0000313" key="2">
    <source>
        <dbReference type="Proteomes" id="UP001054945"/>
    </source>
</evidence>
<keyword evidence="2" id="KW-1185">Reference proteome</keyword>
<gene>
    <name evidence="1" type="ORF">CEXT_126431</name>
</gene>
<dbReference type="EMBL" id="BPLR01003676">
    <property type="protein sequence ID" value="GIX87366.1"/>
    <property type="molecule type" value="Genomic_DNA"/>
</dbReference>
<dbReference type="AlphaFoldDB" id="A0AAV4NTU2"/>
<accession>A0AAV4NTU2</accession>
<reference evidence="1 2" key="1">
    <citation type="submission" date="2021-06" db="EMBL/GenBank/DDBJ databases">
        <title>Caerostris extrusa draft genome.</title>
        <authorList>
            <person name="Kono N."/>
            <person name="Arakawa K."/>
        </authorList>
    </citation>
    <scope>NUCLEOTIDE SEQUENCE [LARGE SCALE GENOMIC DNA]</scope>
</reference>
<organism evidence="1 2">
    <name type="scientific">Caerostris extrusa</name>
    <name type="common">Bark spider</name>
    <name type="synonym">Caerostris bankana</name>
    <dbReference type="NCBI Taxonomy" id="172846"/>
    <lineage>
        <taxon>Eukaryota</taxon>
        <taxon>Metazoa</taxon>
        <taxon>Ecdysozoa</taxon>
        <taxon>Arthropoda</taxon>
        <taxon>Chelicerata</taxon>
        <taxon>Arachnida</taxon>
        <taxon>Araneae</taxon>
        <taxon>Araneomorphae</taxon>
        <taxon>Entelegynae</taxon>
        <taxon>Araneoidea</taxon>
        <taxon>Araneidae</taxon>
        <taxon>Caerostris</taxon>
    </lineage>
</organism>
<protein>
    <submittedName>
        <fullName evidence="1">Uncharacterized protein</fullName>
    </submittedName>
</protein>
<name>A0AAV4NTU2_CAEEX</name>
<dbReference type="Proteomes" id="UP001054945">
    <property type="component" value="Unassembled WGS sequence"/>
</dbReference>
<comment type="caution">
    <text evidence="1">The sequence shown here is derived from an EMBL/GenBank/DDBJ whole genome shotgun (WGS) entry which is preliminary data.</text>
</comment>